<gene>
    <name evidence="1" type="ORF">XELAEV_18041047mg</name>
</gene>
<evidence type="ECO:0000313" key="2">
    <source>
        <dbReference type="Proteomes" id="UP000694892"/>
    </source>
</evidence>
<dbReference type="AlphaFoldDB" id="A0A974C1F9"/>
<sequence length="94" mass="10536">MCLSVIHRSEKKNQKLLLQDKESSKKQCSGSSGCILKQGSISMMLKDRRTGRSFSLGVGRGRYSSLNILIHPLGTLNLSVFTFHALYSSQFFHD</sequence>
<protein>
    <submittedName>
        <fullName evidence="1">Uncharacterized protein</fullName>
    </submittedName>
</protein>
<evidence type="ECO:0000313" key="1">
    <source>
        <dbReference type="EMBL" id="OCT64808.1"/>
    </source>
</evidence>
<dbReference type="Proteomes" id="UP000694892">
    <property type="component" value="Chromosome 8S"/>
</dbReference>
<name>A0A974C1F9_XENLA</name>
<proteinExistence type="predicted"/>
<organism evidence="1 2">
    <name type="scientific">Xenopus laevis</name>
    <name type="common">African clawed frog</name>
    <dbReference type="NCBI Taxonomy" id="8355"/>
    <lineage>
        <taxon>Eukaryota</taxon>
        <taxon>Metazoa</taxon>
        <taxon>Chordata</taxon>
        <taxon>Craniata</taxon>
        <taxon>Vertebrata</taxon>
        <taxon>Euteleostomi</taxon>
        <taxon>Amphibia</taxon>
        <taxon>Batrachia</taxon>
        <taxon>Anura</taxon>
        <taxon>Pipoidea</taxon>
        <taxon>Pipidae</taxon>
        <taxon>Xenopodinae</taxon>
        <taxon>Xenopus</taxon>
        <taxon>Xenopus</taxon>
    </lineage>
</organism>
<reference evidence="2" key="1">
    <citation type="journal article" date="2016" name="Nature">
        <title>Genome evolution in the allotetraploid frog Xenopus laevis.</title>
        <authorList>
            <person name="Session A.M."/>
            <person name="Uno Y."/>
            <person name="Kwon T."/>
            <person name="Chapman J.A."/>
            <person name="Toyoda A."/>
            <person name="Takahashi S."/>
            <person name="Fukui A."/>
            <person name="Hikosaka A."/>
            <person name="Suzuki A."/>
            <person name="Kondo M."/>
            <person name="van Heeringen S.J."/>
            <person name="Quigley I."/>
            <person name="Heinz S."/>
            <person name="Ogino H."/>
            <person name="Ochi H."/>
            <person name="Hellsten U."/>
            <person name="Lyons J.B."/>
            <person name="Simakov O."/>
            <person name="Putnam N."/>
            <person name="Stites J."/>
            <person name="Kuroki Y."/>
            <person name="Tanaka T."/>
            <person name="Michiue T."/>
            <person name="Watanabe M."/>
            <person name="Bogdanovic O."/>
            <person name="Lister R."/>
            <person name="Georgiou G."/>
            <person name="Paranjpe S.S."/>
            <person name="van Kruijsbergen I."/>
            <person name="Shu S."/>
            <person name="Carlson J."/>
            <person name="Kinoshita T."/>
            <person name="Ohta Y."/>
            <person name="Mawaribuchi S."/>
            <person name="Jenkins J."/>
            <person name="Grimwood J."/>
            <person name="Schmutz J."/>
            <person name="Mitros T."/>
            <person name="Mozaffari S.V."/>
            <person name="Suzuki Y."/>
            <person name="Haramoto Y."/>
            <person name="Yamamoto T.S."/>
            <person name="Takagi C."/>
            <person name="Heald R."/>
            <person name="Miller K."/>
            <person name="Haudenschild C."/>
            <person name="Kitzman J."/>
            <person name="Nakayama T."/>
            <person name="Izutsu Y."/>
            <person name="Robert J."/>
            <person name="Fortriede J."/>
            <person name="Burns K."/>
            <person name="Lotay V."/>
            <person name="Karimi K."/>
            <person name="Yasuoka Y."/>
            <person name="Dichmann D.S."/>
            <person name="Flajnik M.F."/>
            <person name="Houston D.W."/>
            <person name="Shendure J."/>
            <person name="DuPasquier L."/>
            <person name="Vize P.D."/>
            <person name="Zorn A.M."/>
            <person name="Ito M."/>
            <person name="Marcotte E.M."/>
            <person name="Wallingford J.B."/>
            <person name="Ito Y."/>
            <person name="Asashima M."/>
            <person name="Ueno N."/>
            <person name="Matsuda Y."/>
            <person name="Veenstra G.J."/>
            <person name="Fujiyama A."/>
            <person name="Harland R.M."/>
            <person name="Taira M."/>
            <person name="Rokhsar D.S."/>
        </authorList>
    </citation>
    <scope>NUCLEOTIDE SEQUENCE [LARGE SCALE GENOMIC DNA]</scope>
    <source>
        <strain evidence="2">J</strain>
    </source>
</reference>
<accession>A0A974C1F9</accession>
<dbReference type="EMBL" id="CM004481">
    <property type="protein sequence ID" value="OCT64808.1"/>
    <property type="molecule type" value="Genomic_DNA"/>
</dbReference>